<feature type="active site" description="Nucleophile" evidence="9">
    <location>
        <position position="28"/>
    </location>
</feature>
<evidence type="ECO:0000256" key="7">
    <source>
        <dbReference type="NCBIfam" id="TIGR01068"/>
    </source>
</evidence>
<dbReference type="PANTHER" id="PTHR45663">
    <property type="entry name" value="GEO12009P1"/>
    <property type="match status" value="1"/>
</dbReference>
<name>A0AA43UBN0_9LACT</name>
<evidence type="ECO:0000256" key="9">
    <source>
        <dbReference type="PIRSR" id="PIRSR000077-1"/>
    </source>
</evidence>
<evidence type="ECO:0000259" key="11">
    <source>
        <dbReference type="PROSITE" id="PS51352"/>
    </source>
</evidence>
<sequence>MVEAITDKNFDEKISEGVSLVDFWATWCGPCRMQSPIIEELASEDDGAVNYYTLDVDENQASAQKHKVMSIPTLIVMKDGQAVETLIGLHGKEQLEEIIAKHK</sequence>
<feature type="domain" description="Thioredoxin" evidence="11">
    <location>
        <begin position="1"/>
        <end position="103"/>
    </location>
</feature>
<dbReference type="InterPro" id="IPR017937">
    <property type="entry name" value="Thioredoxin_CS"/>
</dbReference>
<gene>
    <name evidence="12" type="primary">trxA</name>
    <name evidence="12" type="ORF">Q4F26_01640</name>
</gene>
<keyword evidence="13" id="KW-1185">Reference proteome</keyword>
<keyword evidence="3" id="KW-0813">Transport</keyword>
<comment type="similarity">
    <text evidence="1 8">Belongs to the thioredoxin family.</text>
</comment>
<evidence type="ECO:0000256" key="5">
    <source>
        <dbReference type="ARBA" id="ARBA00023157"/>
    </source>
</evidence>
<keyword evidence="6 10" id="KW-0676">Redox-active center</keyword>
<dbReference type="Pfam" id="PF00085">
    <property type="entry name" value="Thioredoxin"/>
    <property type="match status" value="1"/>
</dbReference>
<dbReference type="GO" id="GO:0015035">
    <property type="term" value="F:protein-disulfide reductase activity"/>
    <property type="evidence" value="ECO:0007669"/>
    <property type="project" value="UniProtKB-UniRule"/>
</dbReference>
<dbReference type="Gene3D" id="3.40.30.10">
    <property type="entry name" value="Glutaredoxin"/>
    <property type="match status" value="1"/>
</dbReference>
<evidence type="ECO:0000256" key="6">
    <source>
        <dbReference type="ARBA" id="ARBA00023284"/>
    </source>
</evidence>
<dbReference type="PANTHER" id="PTHR45663:SF11">
    <property type="entry name" value="GEO12009P1"/>
    <property type="match status" value="1"/>
</dbReference>
<dbReference type="PIRSF" id="PIRSF000077">
    <property type="entry name" value="Thioredoxin"/>
    <property type="match status" value="1"/>
</dbReference>
<comment type="caution">
    <text evidence="12">The sequence shown here is derived from an EMBL/GenBank/DDBJ whole genome shotgun (WGS) entry which is preliminary data.</text>
</comment>
<evidence type="ECO:0000256" key="2">
    <source>
        <dbReference type="ARBA" id="ARBA00020570"/>
    </source>
</evidence>
<feature type="disulfide bond" description="Redox-active" evidence="10">
    <location>
        <begin position="28"/>
        <end position="31"/>
    </location>
</feature>
<feature type="site" description="Contributes to redox potential value" evidence="9">
    <location>
        <position position="30"/>
    </location>
</feature>
<dbReference type="InterPro" id="IPR036249">
    <property type="entry name" value="Thioredoxin-like_sf"/>
</dbReference>
<dbReference type="Proteomes" id="UP001171751">
    <property type="component" value="Unassembled WGS sequence"/>
</dbReference>
<protein>
    <recommendedName>
        <fullName evidence="2 7">Thioredoxin</fullName>
    </recommendedName>
</protein>
<evidence type="ECO:0000256" key="10">
    <source>
        <dbReference type="PIRSR" id="PIRSR000077-4"/>
    </source>
</evidence>
<reference evidence="12" key="1">
    <citation type="submission" date="2023-07" db="EMBL/GenBank/DDBJ databases">
        <title>Between Cages and Wild: Unraveling the Impact of Captivity on Animal Microbiomes and Antimicrobial Resistance.</title>
        <authorList>
            <person name="Schmartz G.P."/>
            <person name="Rehner J."/>
            <person name="Schuff M.J."/>
            <person name="Becker S.L."/>
            <person name="Kravczyk M."/>
            <person name="Gurevich A."/>
            <person name="Francke R."/>
            <person name="Mueller R."/>
            <person name="Keller V."/>
            <person name="Keller A."/>
        </authorList>
    </citation>
    <scope>NUCLEOTIDE SEQUENCE</scope>
    <source>
        <strain evidence="12">S39M_St_73</strain>
    </source>
</reference>
<dbReference type="FunFam" id="3.40.30.10:FF:000001">
    <property type="entry name" value="Thioredoxin"/>
    <property type="match status" value="1"/>
</dbReference>
<dbReference type="PROSITE" id="PS00194">
    <property type="entry name" value="THIOREDOXIN_1"/>
    <property type="match status" value="1"/>
</dbReference>
<dbReference type="EMBL" id="JAUNQW010000004">
    <property type="protein sequence ID" value="MDO5457025.1"/>
    <property type="molecule type" value="Genomic_DNA"/>
</dbReference>
<proteinExistence type="inferred from homology"/>
<evidence type="ECO:0000256" key="1">
    <source>
        <dbReference type="ARBA" id="ARBA00008987"/>
    </source>
</evidence>
<dbReference type="GO" id="GO:0005829">
    <property type="term" value="C:cytosol"/>
    <property type="evidence" value="ECO:0007669"/>
    <property type="project" value="TreeGrafter"/>
</dbReference>
<dbReference type="CDD" id="cd02947">
    <property type="entry name" value="TRX_family"/>
    <property type="match status" value="1"/>
</dbReference>
<dbReference type="AlphaFoldDB" id="A0AA43UBN0"/>
<evidence type="ECO:0000256" key="3">
    <source>
        <dbReference type="ARBA" id="ARBA00022448"/>
    </source>
</evidence>
<evidence type="ECO:0000256" key="8">
    <source>
        <dbReference type="PIRNR" id="PIRNR000077"/>
    </source>
</evidence>
<dbReference type="InterPro" id="IPR013766">
    <property type="entry name" value="Thioredoxin_domain"/>
</dbReference>
<evidence type="ECO:0000313" key="13">
    <source>
        <dbReference type="Proteomes" id="UP001171751"/>
    </source>
</evidence>
<feature type="site" description="Contributes to redox potential value" evidence="9">
    <location>
        <position position="29"/>
    </location>
</feature>
<evidence type="ECO:0000313" key="12">
    <source>
        <dbReference type="EMBL" id="MDO5457025.1"/>
    </source>
</evidence>
<dbReference type="SUPFAM" id="SSF52833">
    <property type="entry name" value="Thioredoxin-like"/>
    <property type="match status" value="1"/>
</dbReference>
<keyword evidence="5 10" id="KW-1015">Disulfide bond</keyword>
<dbReference type="PROSITE" id="PS51352">
    <property type="entry name" value="THIOREDOXIN_2"/>
    <property type="match status" value="1"/>
</dbReference>
<evidence type="ECO:0000256" key="4">
    <source>
        <dbReference type="ARBA" id="ARBA00022982"/>
    </source>
</evidence>
<dbReference type="PRINTS" id="PR00421">
    <property type="entry name" value="THIOREDOXIN"/>
</dbReference>
<dbReference type="NCBIfam" id="TIGR01068">
    <property type="entry name" value="thioredoxin"/>
    <property type="match status" value="1"/>
</dbReference>
<feature type="active site" description="Nucleophile" evidence="9">
    <location>
        <position position="31"/>
    </location>
</feature>
<dbReference type="GO" id="GO:0045454">
    <property type="term" value="P:cell redox homeostasis"/>
    <property type="evidence" value="ECO:0007669"/>
    <property type="project" value="TreeGrafter"/>
</dbReference>
<keyword evidence="4" id="KW-0249">Electron transport</keyword>
<feature type="site" description="Deprotonates C-terminal active site Cys" evidence="9">
    <location>
        <position position="22"/>
    </location>
</feature>
<accession>A0AA43UBN0</accession>
<dbReference type="InterPro" id="IPR005746">
    <property type="entry name" value="Thioredoxin"/>
</dbReference>
<organism evidence="12 13">
    <name type="scientific">Atopococcus tabaci</name>
    <dbReference type="NCBI Taxonomy" id="269774"/>
    <lineage>
        <taxon>Bacteria</taxon>
        <taxon>Bacillati</taxon>
        <taxon>Bacillota</taxon>
        <taxon>Bacilli</taxon>
        <taxon>Lactobacillales</taxon>
        <taxon>Carnobacteriaceae</taxon>
        <taxon>Atopococcus</taxon>
    </lineage>
</organism>